<dbReference type="PIRSF" id="PIRSF011491">
    <property type="entry name" value="Mtase_YbcY_prd"/>
    <property type="match status" value="1"/>
</dbReference>
<accession>A0A1E3W8R8</accession>
<evidence type="ECO:0000259" key="1">
    <source>
        <dbReference type="Pfam" id="PF08242"/>
    </source>
</evidence>
<dbReference type="SUPFAM" id="SSF53335">
    <property type="entry name" value="S-adenosyl-L-methionine-dependent methyltransferases"/>
    <property type="match status" value="1"/>
</dbReference>
<gene>
    <name evidence="2" type="ORF">AUC71_16780</name>
</gene>
<evidence type="ECO:0000313" key="2">
    <source>
        <dbReference type="EMBL" id="ODS02171.1"/>
    </source>
</evidence>
<name>A0A1E3W8R8_9HYPH</name>
<dbReference type="InterPro" id="IPR013217">
    <property type="entry name" value="Methyltransf_12"/>
</dbReference>
<protein>
    <recommendedName>
        <fullName evidence="1">Methyltransferase type 12 domain-containing protein</fullName>
    </recommendedName>
</protein>
<dbReference type="OrthoDB" id="507855at2"/>
<dbReference type="Gene3D" id="3.40.50.150">
    <property type="entry name" value="Vaccinia Virus protein VP39"/>
    <property type="match status" value="1"/>
</dbReference>
<feature type="domain" description="Methyltransferase type 12" evidence="1">
    <location>
        <begin position="49"/>
        <end position="143"/>
    </location>
</feature>
<comment type="caution">
    <text evidence="2">The sequence shown here is derived from an EMBL/GenBank/DDBJ whole genome shotgun (WGS) entry which is preliminary data.</text>
</comment>
<dbReference type="GO" id="GO:0008168">
    <property type="term" value="F:methyltransferase activity"/>
    <property type="evidence" value="ECO:0007669"/>
    <property type="project" value="InterPro"/>
</dbReference>
<sequence>MAKAHAVYTPFALRLYDLVVHGLSSRVAWRCPTSRLTALYEANLSANHLEAGVGTGLFLDRAGTHFDRLVLADINTHCLDRAVRRLARFQPRSWQANLLAPLPPDPAPFDSVGLTFVLHCLPGTMAEKLVAVDHLKPLMGEGATLFGATILGHGIEPNAAARALLDLYNEKGVFNNRADDLESLARGLESRFGRVEIEQHGLVALFTPAERRGGIASGFPPWDGH</sequence>
<reference evidence="2 3" key="1">
    <citation type="journal article" date="2016" name="Environ. Microbiol.">
        <title>New Methyloceanibacter diversity from North Sea sediments includes methanotroph containing solely the soluble methane monooxygenase.</title>
        <authorList>
            <person name="Vekeman B."/>
            <person name="Kerckhof F.M."/>
            <person name="Cremers G."/>
            <person name="de Vos P."/>
            <person name="Vandamme P."/>
            <person name="Boon N."/>
            <person name="Op den Camp H.J."/>
            <person name="Heylen K."/>
        </authorList>
    </citation>
    <scope>NUCLEOTIDE SEQUENCE [LARGE SCALE GENOMIC DNA]</scope>
    <source>
        <strain evidence="2 3">R-67177</strain>
    </source>
</reference>
<evidence type="ECO:0000313" key="3">
    <source>
        <dbReference type="Proteomes" id="UP000095042"/>
    </source>
</evidence>
<dbReference type="AlphaFoldDB" id="A0A1E3W8R8"/>
<dbReference type="InterPro" id="IPR029063">
    <property type="entry name" value="SAM-dependent_MTases_sf"/>
</dbReference>
<dbReference type="Pfam" id="PF08242">
    <property type="entry name" value="Methyltransf_12"/>
    <property type="match status" value="1"/>
</dbReference>
<dbReference type="Proteomes" id="UP000095042">
    <property type="component" value="Unassembled WGS sequence"/>
</dbReference>
<proteinExistence type="predicted"/>
<keyword evidence="3" id="KW-1185">Reference proteome</keyword>
<dbReference type="InterPro" id="IPR016584">
    <property type="entry name" value="MeTrfase_VrtF"/>
</dbReference>
<organism evidence="2 3">
    <name type="scientific">Methyloceanibacter marginalis</name>
    <dbReference type="NCBI Taxonomy" id="1774971"/>
    <lineage>
        <taxon>Bacteria</taxon>
        <taxon>Pseudomonadati</taxon>
        <taxon>Pseudomonadota</taxon>
        <taxon>Alphaproteobacteria</taxon>
        <taxon>Hyphomicrobiales</taxon>
        <taxon>Hyphomicrobiaceae</taxon>
        <taxon>Methyloceanibacter</taxon>
    </lineage>
</organism>
<dbReference type="EMBL" id="LPWD01000389">
    <property type="protein sequence ID" value="ODS02171.1"/>
    <property type="molecule type" value="Genomic_DNA"/>
</dbReference>